<keyword evidence="2" id="KW-1185">Reference proteome</keyword>
<proteinExistence type="predicted"/>
<comment type="caution">
    <text evidence="1">The sequence shown here is derived from an EMBL/GenBank/DDBJ whole genome shotgun (WGS) entry which is preliminary data.</text>
</comment>
<evidence type="ECO:0000313" key="2">
    <source>
        <dbReference type="Proteomes" id="UP000886501"/>
    </source>
</evidence>
<protein>
    <submittedName>
        <fullName evidence="1">DUF300-domain-containing protein</fullName>
    </submittedName>
</protein>
<evidence type="ECO:0000313" key="1">
    <source>
        <dbReference type="EMBL" id="KAF9648343.1"/>
    </source>
</evidence>
<dbReference type="Proteomes" id="UP000886501">
    <property type="component" value="Unassembled WGS sequence"/>
</dbReference>
<dbReference type="EMBL" id="MU118015">
    <property type="protein sequence ID" value="KAF9648343.1"/>
    <property type="molecule type" value="Genomic_DNA"/>
</dbReference>
<accession>A0ACB6ZG27</accession>
<reference evidence="1" key="1">
    <citation type="submission" date="2019-10" db="EMBL/GenBank/DDBJ databases">
        <authorList>
            <consortium name="DOE Joint Genome Institute"/>
            <person name="Kuo A."/>
            <person name="Miyauchi S."/>
            <person name="Kiss E."/>
            <person name="Drula E."/>
            <person name="Kohler A."/>
            <person name="Sanchez-Garcia M."/>
            <person name="Andreopoulos B."/>
            <person name="Barry K.W."/>
            <person name="Bonito G."/>
            <person name="Buee M."/>
            <person name="Carver A."/>
            <person name="Chen C."/>
            <person name="Cichocki N."/>
            <person name="Clum A."/>
            <person name="Culley D."/>
            <person name="Crous P.W."/>
            <person name="Fauchery L."/>
            <person name="Girlanda M."/>
            <person name="Hayes R."/>
            <person name="Keri Z."/>
            <person name="Labutti K."/>
            <person name="Lipzen A."/>
            <person name="Lombard V."/>
            <person name="Magnuson J."/>
            <person name="Maillard F."/>
            <person name="Morin E."/>
            <person name="Murat C."/>
            <person name="Nolan M."/>
            <person name="Ohm R."/>
            <person name="Pangilinan J."/>
            <person name="Pereira M."/>
            <person name="Perotto S."/>
            <person name="Peter M."/>
            <person name="Riley R."/>
            <person name="Sitrit Y."/>
            <person name="Stielow B."/>
            <person name="Szollosi G."/>
            <person name="Zifcakova L."/>
            <person name="Stursova M."/>
            <person name="Spatafora J.W."/>
            <person name="Tedersoo L."/>
            <person name="Vaario L.-M."/>
            <person name="Yamada A."/>
            <person name="Yan M."/>
            <person name="Wang P."/>
            <person name="Xu J."/>
            <person name="Bruns T."/>
            <person name="Baldrian P."/>
            <person name="Vilgalys R."/>
            <person name="Henrissat B."/>
            <person name="Grigoriev I.V."/>
            <person name="Hibbett D."/>
            <person name="Nagy L.G."/>
            <person name="Martin F.M."/>
        </authorList>
    </citation>
    <scope>NUCLEOTIDE SEQUENCE</scope>
    <source>
        <strain evidence="1">P2</strain>
    </source>
</reference>
<name>A0ACB6ZG27_THEGA</name>
<sequence length="652" mass="73107">MVIRIMLMVPLYAVASLIALFSLEAAFVIDVIRDIYEAFVIYCFFQLLIGYMGGERSLLILLHGRPPKDAVFPFTLFRRELDLSDPYVFLFMKRGILQYVQVKPILAIVTLILKALGKYNEGDLAAKSGYLYVSIVYNFSICLSLYCLAMFWMCINSDLKPFRPVPKFLCVKGILFFSFWQSIGVSILVAAGAIRHLGPYTDSERISVGLTDTLICFEMPLFAIAHLYAFSFEDFVDPRASFVARMPIKYAIKDSFCIKDVVEDSKATLRGEGMDYREFEPSEGFLHQGTGRERRIRAGLRYAEGGKKKYWLPNQVSAEPRGRLARGFNQDDEVYAPLLEGQAASVVHAAPDLQPPAFLLGSSNVAEGFDLPFGDLDEADEELFKDSKKYLFGDYNYPVIDASSEYARRLMWEEEERILRDEHSAYYTPISGPRRIPNPSYGAVSQTPVSVNARSPDYERLIDHDLPPDDGSGNVRLGWTKPRATTSSERPSPQIRIRQEFAKNSPSSSSSSTPSVTSPRKSARGNAPPVKDKVLPPDAVDLIVEDEVAAETTTKERRSGAPGPPLRKIYRRGYVVNDEDGNSSKREVEIERDPPHVDPRTIRDGESEVIVQGGEERLVIPETRGEVVVETEMPSHVKGVFSPSDDDPNPWA</sequence>
<gene>
    <name evidence="1" type="ORF">BDM02DRAFT_3096620</name>
</gene>
<reference evidence="1" key="2">
    <citation type="journal article" date="2020" name="Nat. Commun.">
        <title>Large-scale genome sequencing of mycorrhizal fungi provides insights into the early evolution of symbiotic traits.</title>
        <authorList>
            <person name="Miyauchi S."/>
            <person name="Kiss E."/>
            <person name="Kuo A."/>
            <person name="Drula E."/>
            <person name="Kohler A."/>
            <person name="Sanchez-Garcia M."/>
            <person name="Morin E."/>
            <person name="Andreopoulos B."/>
            <person name="Barry K.W."/>
            <person name="Bonito G."/>
            <person name="Buee M."/>
            <person name="Carver A."/>
            <person name="Chen C."/>
            <person name="Cichocki N."/>
            <person name="Clum A."/>
            <person name="Culley D."/>
            <person name="Crous P.W."/>
            <person name="Fauchery L."/>
            <person name="Girlanda M."/>
            <person name="Hayes R.D."/>
            <person name="Keri Z."/>
            <person name="LaButti K."/>
            <person name="Lipzen A."/>
            <person name="Lombard V."/>
            <person name="Magnuson J."/>
            <person name="Maillard F."/>
            <person name="Murat C."/>
            <person name="Nolan M."/>
            <person name="Ohm R.A."/>
            <person name="Pangilinan J."/>
            <person name="Pereira M.F."/>
            <person name="Perotto S."/>
            <person name="Peter M."/>
            <person name="Pfister S."/>
            <person name="Riley R."/>
            <person name="Sitrit Y."/>
            <person name="Stielow J.B."/>
            <person name="Szollosi G."/>
            <person name="Zifcakova L."/>
            <person name="Stursova M."/>
            <person name="Spatafora J.W."/>
            <person name="Tedersoo L."/>
            <person name="Vaario L.M."/>
            <person name="Yamada A."/>
            <person name="Yan M."/>
            <person name="Wang P."/>
            <person name="Xu J."/>
            <person name="Bruns T."/>
            <person name="Baldrian P."/>
            <person name="Vilgalys R."/>
            <person name="Dunand C."/>
            <person name="Henrissat B."/>
            <person name="Grigoriev I.V."/>
            <person name="Hibbett D."/>
            <person name="Nagy L.G."/>
            <person name="Martin F.M."/>
        </authorList>
    </citation>
    <scope>NUCLEOTIDE SEQUENCE</scope>
    <source>
        <strain evidence="1">P2</strain>
    </source>
</reference>
<organism evidence="1 2">
    <name type="scientific">Thelephora ganbajun</name>
    <name type="common">Ganba fungus</name>
    <dbReference type="NCBI Taxonomy" id="370292"/>
    <lineage>
        <taxon>Eukaryota</taxon>
        <taxon>Fungi</taxon>
        <taxon>Dikarya</taxon>
        <taxon>Basidiomycota</taxon>
        <taxon>Agaricomycotina</taxon>
        <taxon>Agaricomycetes</taxon>
        <taxon>Thelephorales</taxon>
        <taxon>Thelephoraceae</taxon>
        <taxon>Thelephora</taxon>
    </lineage>
</organism>